<name>A0A939G2Y1_9BACT</name>
<dbReference type="PANTHER" id="PTHR48080">
    <property type="entry name" value="D-GALACTONATE DEHYDRATASE-RELATED"/>
    <property type="match status" value="1"/>
</dbReference>
<dbReference type="CDD" id="cd03316">
    <property type="entry name" value="MR_like"/>
    <property type="match status" value="1"/>
</dbReference>
<dbReference type="Gene3D" id="3.30.390.10">
    <property type="entry name" value="Enolase-like, N-terminal domain"/>
    <property type="match status" value="1"/>
</dbReference>
<evidence type="ECO:0000313" key="4">
    <source>
        <dbReference type="Proteomes" id="UP000664795"/>
    </source>
</evidence>
<dbReference type="NCBIfam" id="TIGR01409">
    <property type="entry name" value="TAT_signal_seq"/>
    <property type="match status" value="1"/>
</dbReference>
<dbReference type="InterPro" id="IPR034593">
    <property type="entry name" value="DgoD-like"/>
</dbReference>
<dbReference type="SFLD" id="SFLDS00001">
    <property type="entry name" value="Enolase"/>
    <property type="match status" value="1"/>
</dbReference>
<keyword evidence="4" id="KW-1185">Reference proteome</keyword>
<sequence length="496" mass="54834">MKKSLLNLLRQTPDKPVPLTSSATPPLIVSAAPSRRDFLQKSSLGGLSVGLLFDKLKSPFAADQELEFTTQKVNRAGAPSDLKITDMRIANLVGVPFSSPIIRIDTNQGLVGWGEVRDGASPNYALMLKQRLLGKNPCNVEQIFKAIKQFGGHSRAAGGVCGVEMALWDLAGKAYNVPVYQMLGGKYRDQVRLYADTPEGGTYEEFATNMKKRTGKGYSFLKMDFGIGMLAGQKDMLVGANVWDITNQYNGKENKVGNYGQTKHPFTRIQVTKKGLDKLVEHVGKVREIVGYDIPLAADHFGHFDVNTAIQIGKAMEPFRLAWLEDMVPWFYTDQWKQITNAIDTPTLTGEDIFLKEEFIKLIDNRAIDMIHPDLASSGGILETKKIGDYAEEAGIPMAMHFAGSPISMLANVHCAAATENFVALEHHGVDVEGWEDIVTGLKPIVDNGFVRVPDKPGLGVELNEEVAKKFLKKGGTWFAPTDIWNTRDSWDREWS</sequence>
<proteinExistence type="predicted"/>
<dbReference type="GO" id="GO:0016854">
    <property type="term" value="F:racemase and epimerase activity"/>
    <property type="evidence" value="ECO:0007669"/>
    <property type="project" value="UniProtKB-ARBA"/>
</dbReference>
<accession>A0A939G2Y1</accession>
<dbReference type="Pfam" id="PF13378">
    <property type="entry name" value="MR_MLE_C"/>
    <property type="match status" value="1"/>
</dbReference>
<evidence type="ECO:0000256" key="1">
    <source>
        <dbReference type="ARBA" id="ARBA00023239"/>
    </source>
</evidence>
<dbReference type="InterPro" id="IPR029017">
    <property type="entry name" value="Enolase-like_N"/>
</dbReference>
<dbReference type="RefSeq" id="WP_207335324.1">
    <property type="nucleotide sequence ID" value="NZ_JAFMYU010000006.1"/>
</dbReference>
<dbReference type="AlphaFoldDB" id="A0A939G2Y1"/>
<dbReference type="InterPro" id="IPR013342">
    <property type="entry name" value="Mandelate_racemase_C"/>
</dbReference>
<feature type="domain" description="Mandelate racemase/muconate lactonizing enzyme C-terminal" evidence="2">
    <location>
        <begin position="203"/>
        <end position="346"/>
    </location>
</feature>
<protein>
    <submittedName>
        <fullName evidence="3">Mandelate racemase/muconate lactonizing enzyme family protein</fullName>
    </submittedName>
</protein>
<reference evidence="3 4" key="1">
    <citation type="submission" date="2021-03" db="EMBL/GenBank/DDBJ databases">
        <title>Fibrella sp. HMF5036 genome sequencing and assembly.</title>
        <authorList>
            <person name="Kang H."/>
            <person name="Kim H."/>
            <person name="Bae S."/>
            <person name="Joh K."/>
        </authorList>
    </citation>
    <scope>NUCLEOTIDE SEQUENCE [LARGE SCALE GENOMIC DNA]</scope>
    <source>
        <strain evidence="3 4">HMF5036</strain>
    </source>
</reference>
<dbReference type="InterPro" id="IPR013341">
    <property type="entry name" value="Mandelate_racemase_N_dom"/>
</dbReference>
<gene>
    <name evidence="3" type="ORF">J2I48_10175</name>
</gene>
<dbReference type="InterPro" id="IPR019546">
    <property type="entry name" value="TAT_signal_bac_arc"/>
</dbReference>
<dbReference type="SFLD" id="SFLDG00179">
    <property type="entry name" value="mandelate_racemase"/>
    <property type="match status" value="1"/>
</dbReference>
<dbReference type="Pfam" id="PF02746">
    <property type="entry name" value="MR_MLE_N"/>
    <property type="match status" value="1"/>
</dbReference>
<keyword evidence="1" id="KW-0456">Lyase</keyword>
<dbReference type="Proteomes" id="UP000664795">
    <property type="component" value="Unassembled WGS sequence"/>
</dbReference>
<dbReference type="InterPro" id="IPR029065">
    <property type="entry name" value="Enolase_C-like"/>
</dbReference>
<dbReference type="SUPFAM" id="SSF51604">
    <property type="entry name" value="Enolase C-terminal domain-like"/>
    <property type="match status" value="1"/>
</dbReference>
<dbReference type="SUPFAM" id="SSF54826">
    <property type="entry name" value="Enolase N-terminal domain-like"/>
    <property type="match status" value="1"/>
</dbReference>
<dbReference type="GO" id="GO:0016829">
    <property type="term" value="F:lyase activity"/>
    <property type="evidence" value="ECO:0007669"/>
    <property type="project" value="UniProtKB-KW"/>
</dbReference>
<dbReference type="InterPro" id="IPR036849">
    <property type="entry name" value="Enolase-like_C_sf"/>
</dbReference>
<dbReference type="Gene3D" id="3.20.20.120">
    <property type="entry name" value="Enolase-like C-terminal domain"/>
    <property type="match status" value="1"/>
</dbReference>
<dbReference type="EMBL" id="JAFMYU010000006">
    <property type="protein sequence ID" value="MBO0931362.1"/>
    <property type="molecule type" value="Genomic_DNA"/>
</dbReference>
<dbReference type="PANTHER" id="PTHR48080:SF2">
    <property type="entry name" value="D-GALACTONATE DEHYDRATASE"/>
    <property type="match status" value="1"/>
</dbReference>
<evidence type="ECO:0000313" key="3">
    <source>
        <dbReference type="EMBL" id="MBO0931362.1"/>
    </source>
</evidence>
<organism evidence="3 4">
    <name type="scientific">Fibrella aquatilis</name>
    <dbReference type="NCBI Taxonomy" id="2817059"/>
    <lineage>
        <taxon>Bacteria</taxon>
        <taxon>Pseudomonadati</taxon>
        <taxon>Bacteroidota</taxon>
        <taxon>Cytophagia</taxon>
        <taxon>Cytophagales</taxon>
        <taxon>Spirosomataceae</taxon>
        <taxon>Fibrella</taxon>
    </lineage>
</organism>
<comment type="caution">
    <text evidence="3">The sequence shown here is derived from an EMBL/GenBank/DDBJ whole genome shotgun (WGS) entry which is preliminary data.</text>
</comment>
<dbReference type="SMART" id="SM00922">
    <property type="entry name" value="MR_MLE"/>
    <property type="match status" value="1"/>
</dbReference>
<evidence type="ECO:0000259" key="2">
    <source>
        <dbReference type="SMART" id="SM00922"/>
    </source>
</evidence>